<comment type="similarity">
    <text evidence="1">Belongs to the class-II aminoacyl-tRNA synthetase family.</text>
</comment>
<evidence type="ECO:0000256" key="2">
    <source>
        <dbReference type="ARBA" id="ARBA00022917"/>
    </source>
</evidence>
<accession>X1I951</accession>
<dbReference type="InterPro" id="IPR002320">
    <property type="entry name" value="Thr-tRNA-ligase_IIa"/>
</dbReference>
<dbReference type="PRINTS" id="PR01047">
    <property type="entry name" value="TRNASYNTHTHR"/>
</dbReference>
<evidence type="ECO:0000259" key="3">
    <source>
        <dbReference type="Pfam" id="PF00587"/>
    </source>
</evidence>
<dbReference type="AlphaFoldDB" id="X1I951"/>
<evidence type="ECO:0000259" key="4">
    <source>
        <dbReference type="Pfam" id="PF03129"/>
    </source>
</evidence>
<reference evidence="5" key="1">
    <citation type="journal article" date="2014" name="Front. Microbiol.">
        <title>High frequency of phylogenetically diverse reductive dehalogenase-homologous genes in deep subseafloor sedimentary metagenomes.</title>
        <authorList>
            <person name="Kawai M."/>
            <person name="Futagami T."/>
            <person name="Toyoda A."/>
            <person name="Takaki Y."/>
            <person name="Nishi S."/>
            <person name="Hori S."/>
            <person name="Arai W."/>
            <person name="Tsubouchi T."/>
            <person name="Morono Y."/>
            <person name="Uchiyama I."/>
            <person name="Ito T."/>
            <person name="Fujiyama A."/>
            <person name="Inagaki F."/>
            <person name="Takami H."/>
        </authorList>
    </citation>
    <scope>NUCLEOTIDE SEQUENCE</scope>
    <source>
        <strain evidence="5">Expedition CK06-06</strain>
    </source>
</reference>
<feature type="domain" description="Aminoacyl-tRNA synthetase class II (G/ P/ S/T)" evidence="3">
    <location>
        <begin position="15"/>
        <end position="118"/>
    </location>
</feature>
<name>X1I951_9ZZZZ</name>
<dbReference type="FunFam" id="3.40.50.800:FF:000001">
    <property type="entry name" value="Threonine--tRNA ligase"/>
    <property type="match status" value="1"/>
</dbReference>
<dbReference type="CDD" id="cd00860">
    <property type="entry name" value="ThrRS_anticodon"/>
    <property type="match status" value="1"/>
</dbReference>
<gene>
    <name evidence="5" type="ORF">S03H2_64481</name>
</gene>
<evidence type="ECO:0000256" key="1">
    <source>
        <dbReference type="ARBA" id="ARBA00008226"/>
    </source>
</evidence>
<dbReference type="Pfam" id="PF03129">
    <property type="entry name" value="HGTP_anticodon"/>
    <property type="match status" value="1"/>
</dbReference>
<sequence length="216" mass="24306">GFTNYQVLLSTRPEKYAGTIQVWEEATETLRQSLARAKLAYNIDPGEGVFYGPKIDIKFEDAQGRAWQGPTIQVDFNLPQRFNVTYIGEDGKEHLVVMIHRTVLGSMERFLASLIEHYGGAFPVWLAPLQVMVIPVADRHLDYAHKLEAELKSQGIRVKVDARSERVNLKIRQAELEKIPYMLVVGDKEVAASTVSVRLRSGEQLTSQSSDSFKAT</sequence>
<dbReference type="InterPro" id="IPR047246">
    <property type="entry name" value="ThrRS_anticodon"/>
</dbReference>
<dbReference type="InterPro" id="IPR045864">
    <property type="entry name" value="aa-tRNA-synth_II/BPL/LPL"/>
</dbReference>
<dbReference type="SUPFAM" id="SSF52954">
    <property type="entry name" value="Class II aaRS ABD-related"/>
    <property type="match status" value="1"/>
</dbReference>
<feature type="non-terminal residue" evidence="5">
    <location>
        <position position="1"/>
    </location>
</feature>
<protein>
    <recommendedName>
        <fullName evidence="6">Threonine--tRNA ligase</fullName>
    </recommendedName>
</protein>
<proteinExistence type="inferred from homology"/>
<dbReference type="InterPro" id="IPR036621">
    <property type="entry name" value="Anticodon-bd_dom_sf"/>
</dbReference>
<organism evidence="5">
    <name type="scientific">marine sediment metagenome</name>
    <dbReference type="NCBI Taxonomy" id="412755"/>
    <lineage>
        <taxon>unclassified sequences</taxon>
        <taxon>metagenomes</taxon>
        <taxon>ecological metagenomes</taxon>
    </lineage>
</organism>
<dbReference type="SUPFAM" id="SSF55681">
    <property type="entry name" value="Class II aaRS and biotin synthetases"/>
    <property type="match status" value="1"/>
</dbReference>
<dbReference type="GO" id="GO:0004829">
    <property type="term" value="F:threonine-tRNA ligase activity"/>
    <property type="evidence" value="ECO:0007669"/>
    <property type="project" value="InterPro"/>
</dbReference>
<dbReference type="EMBL" id="BARU01041890">
    <property type="protein sequence ID" value="GAH78941.1"/>
    <property type="molecule type" value="Genomic_DNA"/>
</dbReference>
<dbReference type="PANTHER" id="PTHR11451">
    <property type="entry name" value="THREONINE-TRNA LIGASE"/>
    <property type="match status" value="1"/>
</dbReference>
<dbReference type="PANTHER" id="PTHR11451:SF44">
    <property type="entry name" value="THREONINE--TRNA LIGASE, CHLOROPLASTIC_MITOCHONDRIAL 2"/>
    <property type="match status" value="1"/>
</dbReference>
<feature type="domain" description="Anticodon-binding" evidence="4">
    <location>
        <begin position="130"/>
        <end position="204"/>
    </location>
</feature>
<keyword evidence="2" id="KW-0648">Protein biosynthesis</keyword>
<dbReference type="Pfam" id="PF00587">
    <property type="entry name" value="tRNA-synt_2b"/>
    <property type="match status" value="1"/>
</dbReference>
<dbReference type="InterPro" id="IPR004154">
    <property type="entry name" value="Anticodon-bd"/>
</dbReference>
<comment type="caution">
    <text evidence="5">The sequence shown here is derived from an EMBL/GenBank/DDBJ whole genome shotgun (WGS) entry which is preliminary data.</text>
</comment>
<dbReference type="InterPro" id="IPR002314">
    <property type="entry name" value="aa-tRNA-synt_IIb"/>
</dbReference>
<dbReference type="Gene3D" id="3.30.930.10">
    <property type="entry name" value="Bira Bifunctional Protein, Domain 2"/>
    <property type="match status" value="1"/>
</dbReference>
<dbReference type="GO" id="GO:0005737">
    <property type="term" value="C:cytoplasm"/>
    <property type="evidence" value="ECO:0007669"/>
    <property type="project" value="InterPro"/>
</dbReference>
<evidence type="ECO:0008006" key="6">
    <source>
        <dbReference type="Google" id="ProtNLM"/>
    </source>
</evidence>
<evidence type="ECO:0000313" key="5">
    <source>
        <dbReference type="EMBL" id="GAH78941.1"/>
    </source>
</evidence>
<feature type="non-terminal residue" evidence="5">
    <location>
        <position position="216"/>
    </location>
</feature>
<dbReference type="Gene3D" id="3.40.50.800">
    <property type="entry name" value="Anticodon-binding domain"/>
    <property type="match status" value="1"/>
</dbReference>
<dbReference type="GO" id="GO:0006435">
    <property type="term" value="P:threonyl-tRNA aminoacylation"/>
    <property type="evidence" value="ECO:0007669"/>
    <property type="project" value="InterPro"/>
</dbReference>
<dbReference type="GO" id="GO:0005524">
    <property type="term" value="F:ATP binding"/>
    <property type="evidence" value="ECO:0007669"/>
    <property type="project" value="InterPro"/>
</dbReference>